<dbReference type="Pfam" id="PF00364">
    <property type="entry name" value="Biotin_lipoyl"/>
    <property type="match status" value="1"/>
</dbReference>
<dbReference type="InterPro" id="IPR005482">
    <property type="entry name" value="Biotin_COase_C"/>
</dbReference>
<evidence type="ECO:0000256" key="2">
    <source>
        <dbReference type="ARBA" id="ARBA00022741"/>
    </source>
</evidence>
<dbReference type="PROSITE" id="PS50975">
    <property type="entry name" value="ATP_GRASP"/>
    <property type="match status" value="1"/>
</dbReference>
<evidence type="ECO:0000256" key="3">
    <source>
        <dbReference type="ARBA" id="ARBA00022840"/>
    </source>
</evidence>
<evidence type="ECO:0000313" key="9">
    <source>
        <dbReference type="EMBL" id="RHY15617.1"/>
    </source>
</evidence>
<feature type="domain" description="Lipoyl-binding" evidence="6">
    <location>
        <begin position="345"/>
        <end position="393"/>
    </location>
</feature>
<evidence type="ECO:0000259" key="7">
    <source>
        <dbReference type="PROSITE" id="PS50975"/>
    </source>
</evidence>
<dbReference type="PROSITE" id="PS50979">
    <property type="entry name" value="BC"/>
    <property type="match status" value="1"/>
</dbReference>
<dbReference type="SMART" id="SM00878">
    <property type="entry name" value="Biotin_carb_C"/>
    <property type="match status" value="1"/>
</dbReference>
<evidence type="ECO:0000259" key="8">
    <source>
        <dbReference type="PROSITE" id="PS50979"/>
    </source>
</evidence>
<dbReference type="GO" id="GO:0005739">
    <property type="term" value="C:mitochondrion"/>
    <property type="evidence" value="ECO:0007669"/>
    <property type="project" value="TreeGrafter"/>
</dbReference>
<dbReference type="InterPro" id="IPR011764">
    <property type="entry name" value="Biotin_carboxylation_dom"/>
</dbReference>
<dbReference type="GO" id="GO:0004485">
    <property type="term" value="F:methylcrotonoyl-CoA carboxylase activity"/>
    <property type="evidence" value="ECO:0007669"/>
    <property type="project" value="TreeGrafter"/>
</dbReference>
<feature type="domain" description="ATP-grasp" evidence="7">
    <location>
        <begin position="30"/>
        <end position="150"/>
    </location>
</feature>
<dbReference type="SUPFAM" id="SSF51230">
    <property type="entry name" value="Single hybrid motif"/>
    <property type="match status" value="1"/>
</dbReference>
<organism evidence="9 10">
    <name type="scientific">Aphanomyces astaci</name>
    <name type="common">Crayfish plague agent</name>
    <dbReference type="NCBI Taxonomy" id="112090"/>
    <lineage>
        <taxon>Eukaryota</taxon>
        <taxon>Sar</taxon>
        <taxon>Stramenopiles</taxon>
        <taxon>Oomycota</taxon>
        <taxon>Saprolegniomycetes</taxon>
        <taxon>Saprolegniales</taxon>
        <taxon>Verrucalvaceae</taxon>
        <taxon>Aphanomyces</taxon>
    </lineage>
</organism>
<evidence type="ECO:0000256" key="5">
    <source>
        <dbReference type="PROSITE-ProRule" id="PRU00409"/>
    </source>
</evidence>
<name>A0A397BA96_APHAT</name>
<dbReference type="PROSITE" id="PS50968">
    <property type="entry name" value="BIOTINYL_LIPOYL"/>
    <property type="match status" value="1"/>
</dbReference>
<dbReference type="SUPFAM" id="SSF56059">
    <property type="entry name" value="Glutathione synthetase ATP-binding domain-like"/>
    <property type="match status" value="1"/>
</dbReference>
<keyword evidence="3 5" id="KW-0067">ATP-binding</keyword>
<gene>
    <name evidence="9" type="ORF">DYB36_005631</name>
</gene>
<dbReference type="InterPro" id="IPR011054">
    <property type="entry name" value="Rudment_hybrid_motif"/>
</dbReference>
<evidence type="ECO:0000256" key="4">
    <source>
        <dbReference type="ARBA" id="ARBA00023267"/>
    </source>
</evidence>
<keyword evidence="4" id="KW-0092">Biotin</keyword>
<evidence type="ECO:0000259" key="6">
    <source>
        <dbReference type="PROSITE" id="PS50968"/>
    </source>
</evidence>
<dbReference type="Gene3D" id="3.30.1490.20">
    <property type="entry name" value="ATP-grasp fold, A domain"/>
    <property type="match status" value="1"/>
</dbReference>
<dbReference type="InterPro" id="IPR050856">
    <property type="entry name" value="Biotin_carboxylase_complex"/>
</dbReference>
<dbReference type="Pfam" id="PF02785">
    <property type="entry name" value="Biotin_carb_C"/>
    <property type="match status" value="1"/>
</dbReference>
<dbReference type="VEuPathDB" id="FungiDB:H257_09190"/>
<dbReference type="GO" id="GO:0005524">
    <property type="term" value="F:ATP binding"/>
    <property type="evidence" value="ECO:0007669"/>
    <property type="project" value="UniProtKB-UniRule"/>
</dbReference>
<dbReference type="InterPro" id="IPR000089">
    <property type="entry name" value="Biotin_lipoyl"/>
</dbReference>
<dbReference type="PANTHER" id="PTHR18866:SF33">
    <property type="entry name" value="METHYLCROTONOYL-COA CARBOXYLASE SUBUNIT ALPHA, MITOCHONDRIAL-RELATED"/>
    <property type="match status" value="1"/>
</dbReference>
<feature type="domain" description="Biotin carboxylation" evidence="8">
    <location>
        <begin position="1"/>
        <end position="280"/>
    </location>
</feature>
<dbReference type="PANTHER" id="PTHR18866">
    <property type="entry name" value="CARBOXYLASE:PYRUVATE/ACETYL-COA/PROPIONYL-COA CARBOXYLASE"/>
    <property type="match status" value="1"/>
</dbReference>
<dbReference type="InterPro" id="IPR005479">
    <property type="entry name" value="CPAse_ATP-bd"/>
</dbReference>
<sequence>MRIVDREEDLKDNMEACVREAKASFASTDILVEKSLRRPRHVELQIFGDKHGNVVHLFERDCSVQRRHQKVLEEAPAPHMSDALRKKMGDAAVAAAKAVGYVGAGTVEFLLDEDESFYFMEMNTRLQVEHPVTEFITKQDLVELQLKVAAGQALPVRQDDLRIHGHAIEARIYAENPYNNFLPGSGTLHHLRLPPLTDSVRVDTGILQGDAVSIFYDPMIAKLVVHAPTRKEAIQGLVQALGQYQNFRSVDTFHRTFTLLHDDTPIELDVAATTSDGKSYIVNGTNVTVHHVDFSTGDFKLTVGNETFTGTAVVFKQDVHLFCDDGTLAYEYKLRVPEPSYDSQGQSAGGAASLVTPMPGKIVKVMAKAGDAIVADQPLLIMEAMKMEVGVSM</sequence>
<dbReference type="InterPro" id="IPR011761">
    <property type="entry name" value="ATP-grasp"/>
</dbReference>
<dbReference type="Gene3D" id="2.40.50.100">
    <property type="match status" value="1"/>
</dbReference>
<dbReference type="PROSITE" id="PS00867">
    <property type="entry name" value="CPSASE_2"/>
    <property type="match status" value="1"/>
</dbReference>
<keyword evidence="2 5" id="KW-0547">Nucleotide-binding</keyword>
<comment type="caution">
    <text evidence="9">The sequence shown here is derived from an EMBL/GenBank/DDBJ whole genome shotgun (WGS) entry which is preliminary data.</text>
</comment>
<dbReference type="GO" id="GO:0046872">
    <property type="term" value="F:metal ion binding"/>
    <property type="evidence" value="ECO:0007669"/>
    <property type="project" value="InterPro"/>
</dbReference>
<dbReference type="AlphaFoldDB" id="A0A397BA96"/>
<dbReference type="Proteomes" id="UP000265427">
    <property type="component" value="Unassembled WGS sequence"/>
</dbReference>
<protein>
    <recommendedName>
        <fullName evidence="11">Lipoyl-binding domain-containing protein</fullName>
    </recommendedName>
</protein>
<dbReference type="CDD" id="cd06850">
    <property type="entry name" value="biotinyl_domain"/>
    <property type="match status" value="1"/>
</dbReference>
<dbReference type="InterPro" id="IPR011053">
    <property type="entry name" value="Single_hybrid_motif"/>
</dbReference>
<dbReference type="Gene3D" id="3.30.470.20">
    <property type="entry name" value="ATP-grasp fold, B domain"/>
    <property type="match status" value="1"/>
</dbReference>
<dbReference type="EMBL" id="QUSZ01004154">
    <property type="protein sequence ID" value="RHY15617.1"/>
    <property type="molecule type" value="Genomic_DNA"/>
</dbReference>
<accession>A0A397BA96</accession>
<evidence type="ECO:0008006" key="11">
    <source>
        <dbReference type="Google" id="ProtNLM"/>
    </source>
</evidence>
<keyword evidence="1" id="KW-0436">Ligase</keyword>
<dbReference type="InterPro" id="IPR013815">
    <property type="entry name" value="ATP_grasp_subdomain_1"/>
</dbReference>
<reference evidence="9 10" key="1">
    <citation type="submission" date="2018-08" db="EMBL/GenBank/DDBJ databases">
        <title>Aphanomyces genome sequencing and annotation.</title>
        <authorList>
            <person name="Minardi D."/>
            <person name="Oidtmann B."/>
            <person name="Van Der Giezen M."/>
            <person name="Studholme D.J."/>
        </authorList>
    </citation>
    <scope>NUCLEOTIDE SEQUENCE [LARGE SCALE GENOMIC DNA]</scope>
    <source>
        <strain evidence="9 10">Kv</strain>
    </source>
</reference>
<evidence type="ECO:0000256" key="1">
    <source>
        <dbReference type="ARBA" id="ARBA00022598"/>
    </source>
</evidence>
<dbReference type="SUPFAM" id="SSF51246">
    <property type="entry name" value="Rudiment single hybrid motif"/>
    <property type="match status" value="1"/>
</dbReference>
<dbReference type="Pfam" id="PF02786">
    <property type="entry name" value="CPSase_L_D2"/>
    <property type="match status" value="1"/>
</dbReference>
<evidence type="ECO:0000313" key="10">
    <source>
        <dbReference type="Proteomes" id="UP000265427"/>
    </source>
</evidence>
<proteinExistence type="predicted"/>